<keyword evidence="2" id="KW-1185">Reference proteome</keyword>
<reference evidence="1 2" key="1">
    <citation type="journal article" date="2022" name="Nat. Genet.">
        <title>Improved pea reference genome and pan-genome highlight genomic features and evolutionary characteristics.</title>
        <authorList>
            <person name="Yang T."/>
            <person name="Liu R."/>
            <person name="Luo Y."/>
            <person name="Hu S."/>
            <person name="Wang D."/>
            <person name="Wang C."/>
            <person name="Pandey M.K."/>
            <person name="Ge S."/>
            <person name="Xu Q."/>
            <person name="Li N."/>
            <person name="Li G."/>
            <person name="Huang Y."/>
            <person name="Saxena R.K."/>
            <person name="Ji Y."/>
            <person name="Li M."/>
            <person name="Yan X."/>
            <person name="He Y."/>
            <person name="Liu Y."/>
            <person name="Wang X."/>
            <person name="Xiang C."/>
            <person name="Varshney R.K."/>
            <person name="Ding H."/>
            <person name="Gao S."/>
            <person name="Zong X."/>
        </authorList>
    </citation>
    <scope>NUCLEOTIDE SEQUENCE [LARGE SCALE GENOMIC DNA]</scope>
    <source>
        <strain evidence="1 2">cv. Zhongwan 6</strain>
    </source>
</reference>
<accession>A0A9D5AA88</accession>
<organism evidence="1 2">
    <name type="scientific">Pisum sativum</name>
    <name type="common">Garden pea</name>
    <name type="synonym">Lathyrus oleraceus</name>
    <dbReference type="NCBI Taxonomy" id="3888"/>
    <lineage>
        <taxon>Eukaryota</taxon>
        <taxon>Viridiplantae</taxon>
        <taxon>Streptophyta</taxon>
        <taxon>Embryophyta</taxon>
        <taxon>Tracheophyta</taxon>
        <taxon>Spermatophyta</taxon>
        <taxon>Magnoliopsida</taxon>
        <taxon>eudicotyledons</taxon>
        <taxon>Gunneridae</taxon>
        <taxon>Pentapetalae</taxon>
        <taxon>rosids</taxon>
        <taxon>fabids</taxon>
        <taxon>Fabales</taxon>
        <taxon>Fabaceae</taxon>
        <taxon>Papilionoideae</taxon>
        <taxon>50 kb inversion clade</taxon>
        <taxon>NPAAA clade</taxon>
        <taxon>Hologalegina</taxon>
        <taxon>IRL clade</taxon>
        <taxon>Fabeae</taxon>
        <taxon>Lathyrus</taxon>
    </lineage>
</organism>
<gene>
    <name evidence="1" type="ORF">KIW84_065491</name>
</gene>
<dbReference type="OrthoDB" id="1435785at2759"/>
<comment type="caution">
    <text evidence="1">The sequence shown here is derived from an EMBL/GenBank/DDBJ whole genome shotgun (WGS) entry which is preliminary data.</text>
</comment>
<name>A0A9D5AA88_PEA</name>
<sequence length="134" mass="15506">MANDMHFNSHVDHRETQPLDEIVIYSGWLACGSCLIAPHLSESVIQQFKYTQTIPRHLVVSVPPALTCIQIDDMFDDYESHLIREETRTTIAESDWSYVEGYIIWFFRVSHSYMVQATPGDPPRPAHQEILEDE</sequence>
<dbReference type="AlphaFoldDB" id="A0A9D5AA88"/>
<dbReference type="Gramene" id="Psat06G0549100-T1">
    <property type="protein sequence ID" value="KAI5400626.1"/>
    <property type="gene ID" value="KIW84_065491"/>
</dbReference>
<evidence type="ECO:0000313" key="2">
    <source>
        <dbReference type="Proteomes" id="UP001058974"/>
    </source>
</evidence>
<proteinExistence type="predicted"/>
<dbReference type="Proteomes" id="UP001058974">
    <property type="component" value="Chromosome 6"/>
</dbReference>
<dbReference type="EMBL" id="JAMSHJ010000006">
    <property type="protein sequence ID" value="KAI5400626.1"/>
    <property type="molecule type" value="Genomic_DNA"/>
</dbReference>
<protein>
    <submittedName>
        <fullName evidence="1">Uncharacterized protein</fullName>
    </submittedName>
</protein>
<evidence type="ECO:0000313" key="1">
    <source>
        <dbReference type="EMBL" id="KAI5400626.1"/>
    </source>
</evidence>